<dbReference type="EMBL" id="CP076459">
    <property type="protein sequence ID" value="QWQ31595.1"/>
    <property type="molecule type" value="Genomic_DNA"/>
</dbReference>
<keyword evidence="5" id="KW-1185">Reference proteome</keyword>
<dbReference type="RefSeq" id="WP_232736367.1">
    <property type="nucleotide sequence ID" value="NZ_CP076459.1"/>
</dbReference>
<dbReference type="KEGG" id="mvl:KOY49_01080"/>
<keyword evidence="1" id="KW-0436">Ligase</keyword>
<dbReference type="SUPFAM" id="SSF47323">
    <property type="entry name" value="Anticodon-binding domain of a subclass of class I aminoacyl-tRNA synthetases"/>
    <property type="match status" value="1"/>
</dbReference>
<dbReference type="Pfam" id="PF19302">
    <property type="entry name" value="DUF5915"/>
    <property type="match status" value="1"/>
</dbReference>
<reference evidence="4" key="1">
    <citation type="submission" date="2021-06" db="EMBL/GenBank/DDBJ databases">
        <title>An adapted protocol for Saccharibacteria cultivation: two new species join this phylum of Candidate Phyla Radiations.</title>
        <authorList>
            <person name="Ibrahim A."/>
            <person name="Maatouk M."/>
            <person name="Raoult D."/>
            <person name="Bittar F."/>
        </authorList>
    </citation>
    <scope>NUCLEOTIDE SEQUENCE</scope>
    <source>
        <strain evidence="4">IHU2</strain>
    </source>
</reference>
<keyword evidence="2" id="KW-0547">Nucleotide-binding</keyword>
<accession>A0A8F1MAM6</accession>
<dbReference type="GO" id="GO:0006418">
    <property type="term" value="P:tRNA aminoacylation for protein translation"/>
    <property type="evidence" value="ECO:0007669"/>
    <property type="project" value="InterPro"/>
</dbReference>
<proteinExistence type="predicted"/>
<evidence type="ECO:0000256" key="2">
    <source>
        <dbReference type="ARBA" id="ARBA00022741"/>
    </source>
</evidence>
<protein>
    <recommendedName>
        <fullName evidence="6">Isoleucyl-tRNA synthetase</fullName>
    </recommendedName>
</protein>
<name>A0A8F1MAM6_9BACT</name>
<sequence>MREIIRHVQSARKQAGLQIDDRIVLSISSDDSEISQAVDAFADVIKAETLAVELNSVVNESEKYDVKIEGKLVEISLKKA</sequence>
<dbReference type="Proteomes" id="UP000677117">
    <property type="component" value="Chromosome"/>
</dbReference>
<organism evidence="4 5">
    <name type="scientific">Candidatus Minimicrobia vallesae</name>
    <dbReference type="NCBI Taxonomy" id="2841264"/>
    <lineage>
        <taxon>Bacteria</taxon>
        <taxon>Candidatus Saccharimonadota</taxon>
        <taxon>Candidatus Saccharimonadota incertae sedis</taxon>
        <taxon>Candidatus Minimicrobia</taxon>
    </lineage>
</organism>
<dbReference type="GO" id="GO:0005524">
    <property type="term" value="F:ATP binding"/>
    <property type="evidence" value="ECO:0007669"/>
    <property type="project" value="UniProtKB-KW"/>
</dbReference>
<dbReference type="GO" id="GO:0004812">
    <property type="term" value="F:aminoacyl-tRNA ligase activity"/>
    <property type="evidence" value="ECO:0007669"/>
    <property type="project" value="InterPro"/>
</dbReference>
<evidence type="ECO:0000313" key="4">
    <source>
        <dbReference type="EMBL" id="QWQ31595.1"/>
    </source>
</evidence>
<gene>
    <name evidence="4" type="ORF">KOY49_01080</name>
</gene>
<evidence type="ECO:0000313" key="5">
    <source>
        <dbReference type="Proteomes" id="UP000677117"/>
    </source>
</evidence>
<dbReference type="PROSITE" id="PS00228">
    <property type="entry name" value="TUBULIN_B_AUTOREG"/>
    <property type="match status" value="1"/>
</dbReference>
<keyword evidence="3" id="KW-0067">ATP-binding</keyword>
<evidence type="ECO:0000256" key="3">
    <source>
        <dbReference type="ARBA" id="ARBA00022840"/>
    </source>
</evidence>
<dbReference type="AlphaFoldDB" id="A0A8F1MAM6"/>
<evidence type="ECO:0000256" key="1">
    <source>
        <dbReference type="ARBA" id="ARBA00022598"/>
    </source>
</evidence>
<dbReference type="InterPro" id="IPR009080">
    <property type="entry name" value="tRNAsynth_Ia_anticodon-bd"/>
</dbReference>
<evidence type="ECO:0008006" key="6">
    <source>
        <dbReference type="Google" id="ProtNLM"/>
    </source>
</evidence>
<dbReference type="InterPro" id="IPR013838">
    <property type="entry name" value="Beta-tubulin_BS"/>
</dbReference>